<evidence type="ECO:0000313" key="2">
    <source>
        <dbReference type="EMBL" id="KXX79686.1"/>
    </source>
</evidence>
<dbReference type="VEuPathDB" id="FungiDB:MMYC01_202545"/>
<feature type="chain" id="PRO_5008043692" evidence="1">
    <location>
        <begin position="20"/>
        <end position="252"/>
    </location>
</feature>
<dbReference type="AlphaFoldDB" id="A0A175W7I0"/>
<sequence length="252" mass="26366">MARYAWLALFSAVISGAAAVPTATVPATAGVNLAPSTTSLFVMDPGQPSSMPTVHASVMRVIPSLSQTQYWIMCEIGRSGSPPCDYIDGASVTIDPTGMALNIRRATYIVKVRLPRSGEPSAPTDDPRRLVTERTSITVRGTASCNIAGSTWASCTGEQASLFEFSTGWESSVWITGGGSHFETISTVLYDIAAHSISITVTGGLEKLPTGTASSTMTHSRAGLRVTRVGRALIAGAVALSSSIALVQAWAW</sequence>
<accession>A0A175W7I0</accession>
<protein>
    <submittedName>
        <fullName evidence="2">Uncharacterized protein</fullName>
    </submittedName>
</protein>
<keyword evidence="3" id="KW-1185">Reference proteome</keyword>
<feature type="signal peptide" evidence="1">
    <location>
        <begin position="1"/>
        <end position="19"/>
    </location>
</feature>
<dbReference type="OrthoDB" id="4590384at2759"/>
<organism evidence="2 3">
    <name type="scientific">Madurella mycetomatis</name>
    <dbReference type="NCBI Taxonomy" id="100816"/>
    <lineage>
        <taxon>Eukaryota</taxon>
        <taxon>Fungi</taxon>
        <taxon>Dikarya</taxon>
        <taxon>Ascomycota</taxon>
        <taxon>Pezizomycotina</taxon>
        <taxon>Sordariomycetes</taxon>
        <taxon>Sordariomycetidae</taxon>
        <taxon>Sordariales</taxon>
        <taxon>Sordariales incertae sedis</taxon>
        <taxon>Madurella</taxon>
    </lineage>
</organism>
<name>A0A175W7I0_9PEZI</name>
<proteinExistence type="predicted"/>
<reference evidence="2 3" key="1">
    <citation type="journal article" date="2016" name="Genome Announc.">
        <title>Genome Sequence of Madurella mycetomatis mm55, Isolated from a Human Mycetoma Case in Sudan.</title>
        <authorList>
            <person name="Smit S."/>
            <person name="Derks M.F."/>
            <person name="Bervoets S."/>
            <person name="Fahal A."/>
            <person name="van Leeuwen W."/>
            <person name="van Belkum A."/>
            <person name="van de Sande W.W."/>
        </authorList>
    </citation>
    <scope>NUCLEOTIDE SEQUENCE [LARGE SCALE GENOMIC DNA]</scope>
    <source>
        <strain evidence="3">mm55</strain>
    </source>
</reference>
<dbReference type="Proteomes" id="UP000078237">
    <property type="component" value="Unassembled WGS sequence"/>
</dbReference>
<evidence type="ECO:0000256" key="1">
    <source>
        <dbReference type="SAM" id="SignalP"/>
    </source>
</evidence>
<comment type="caution">
    <text evidence="2">The sequence shown here is derived from an EMBL/GenBank/DDBJ whole genome shotgun (WGS) entry which is preliminary data.</text>
</comment>
<keyword evidence="1" id="KW-0732">Signal</keyword>
<gene>
    <name evidence="2" type="ORF">MMYC01_202545</name>
</gene>
<evidence type="ECO:0000313" key="3">
    <source>
        <dbReference type="Proteomes" id="UP000078237"/>
    </source>
</evidence>
<dbReference type="EMBL" id="LCTW02000080">
    <property type="protein sequence ID" value="KXX79686.1"/>
    <property type="molecule type" value="Genomic_DNA"/>
</dbReference>